<dbReference type="Pfam" id="PF13855">
    <property type="entry name" value="LRR_8"/>
    <property type="match status" value="1"/>
</dbReference>
<dbReference type="Gene3D" id="3.80.10.10">
    <property type="entry name" value="Ribonuclease Inhibitor"/>
    <property type="match status" value="4"/>
</dbReference>
<dbReference type="GO" id="GO:0005737">
    <property type="term" value="C:cytoplasm"/>
    <property type="evidence" value="ECO:0007669"/>
    <property type="project" value="UniProtKB-ARBA"/>
</dbReference>
<evidence type="ECO:0000259" key="18">
    <source>
        <dbReference type="PROSITE" id="PS50104"/>
    </source>
</evidence>
<dbReference type="GO" id="GO:0005886">
    <property type="term" value="C:plasma membrane"/>
    <property type="evidence" value="ECO:0007669"/>
    <property type="project" value="TreeGrafter"/>
</dbReference>
<organism evidence="20 21">
    <name type="scientific">Bambusicola thoracicus</name>
    <name type="common">Chinese bamboo-partridge</name>
    <name type="synonym">Perdix thoracica</name>
    <dbReference type="NCBI Taxonomy" id="9083"/>
    <lineage>
        <taxon>Eukaryota</taxon>
        <taxon>Metazoa</taxon>
        <taxon>Chordata</taxon>
        <taxon>Craniata</taxon>
        <taxon>Vertebrata</taxon>
        <taxon>Euteleostomi</taxon>
        <taxon>Archelosauria</taxon>
        <taxon>Archosauria</taxon>
        <taxon>Dinosauria</taxon>
        <taxon>Saurischia</taxon>
        <taxon>Theropoda</taxon>
        <taxon>Coelurosauria</taxon>
        <taxon>Aves</taxon>
        <taxon>Neognathae</taxon>
        <taxon>Galloanserae</taxon>
        <taxon>Galliformes</taxon>
        <taxon>Phasianidae</taxon>
        <taxon>Perdicinae</taxon>
        <taxon>Bambusicola</taxon>
    </lineage>
</organism>
<evidence type="ECO:0000256" key="3">
    <source>
        <dbReference type="ARBA" id="ARBA00022588"/>
    </source>
</evidence>
<gene>
    <name evidence="20" type="ORF">CIB84_004371</name>
</gene>
<evidence type="ECO:0000259" key="19">
    <source>
        <dbReference type="PROSITE" id="PS51914"/>
    </source>
</evidence>
<evidence type="ECO:0000256" key="6">
    <source>
        <dbReference type="ARBA" id="ARBA00022729"/>
    </source>
</evidence>
<comment type="subcellular location">
    <subcellularLocation>
        <location evidence="1">Membrane</location>
        <topology evidence="1">Single-pass type I membrane protein</topology>
    </subcellularLocation>
</comment>
<reference evidence="20 21" key="1">
    <citation type="submission" date="2018-01" db="EMBL/GenBank/DDBJ databases">
        <title>Comparison of the Chinese Bamboo Partridge and Red Junglefowl genome sequences highlights the importance of demography in genome evolution.</title>
        <authorList>
            <person name="Tiley G.P."/>
            <person name="Kimball R.T."/>
            <person name="Braun E.L."/>
            <person name="Burleigh J.G."/>
        </authorList>
    </citation>
    <scope>NUCLEOTIDE SEQUENCE [LARGE SCALE GENOMIC DNA]</scope>
    <source>
        <strain evidence="20">RTK389</strain>
        <tissue evidence="20">Blood</tissue>
    </source>
</reference>
<evidence type="ECO:0000256" key="5">
    <source>
        <dbReference type="ARBA" id="ARBA00022692"/>
    </source>
</evidence>
<dbReference type="FunFam" id="3.40.50.10140:FF:000001">
    <property type="entry name" value="Toll-like receptor 2"/>
    <property type="match status" value="1"/>
</dbReference>
<evidence type="ECO:0000313" key="20">
    <source>
        <dbReference type="EMBL" id="POI31878.1"/>
    </source>
</evidence>
<dbReference type="Pfam" id="PF00560">
    <property type="entry name" value="LRR_1"/>
    <property type="match status" value="1"/>
</dbReference>
<keyword evidence="14" id="KW-0325">Glycoprotein</keyword>
<dbReference type="Pfam" id="PF12799">
    <property type="entry name" value="LRR_4"/>
    <property type="match status" value="1"/>
</dbReference>
<dbReference type="GO" id="GO:0012505">
    <property type="term" value="C:endomembrane system"/>
    <property type="evidence" value="ECO:0007669"/>
    <property type="project" value="UniProtKB-ARBA"/>
</dbReference>
<dbReference type="Gene3D" id="3.40.50.10140">
    <property type="entry name" value="Toll/interleukin-1 receptor homology (TIR) domain"/>
    <property type="match status" value="1"/>
</dbReference>
<dbReference type="Pfam" id="PF07915">
    <property type="entry name" value="PRKCSH"/>
    <property type="match status" value="1"/>
</dbReference>
<keyword evidence="6" id="KW-0732">Signal</keyword>
<evidence type="ECO:0000256" key="16">
    <source>
        <dbReference type="SAM" id="MobiDB-lite"/>
    </source>
</evidence>
<keyword evidence="10" id="KW-0520">NAD</keyword>
<dbReference type="InterPro" id="IPR035897">
    <property type="entry name" value="Toll_tir_struct_dom_sf"/>
</dbReference>
<evidence type="ECO:0000256" key="1">
    <source>
        <dbReference type="ARBA" id="ARBA00004479"/>
    </source>
</evidence>
<dbReference type="AlphaFoldDB" id="A0A2P4T6B9"/>
<dbReference type="PROSITE" id="PS51914">
    <property type="entry name" value="MRH"/>
    <property type="match status" value="1"/>
</dbReference>
<dbReference type="InterPro" id="IPR012913">
    <property type="entry name" value="OS9-like_dom"/>
</dbReference>
<dbReference type="InterPro" id="IPR001611">
    <property type="entry name" value="Leu-rich_rpt"/>
</dbReference>
<evidence type="ECO:0000313" key="21">
    <source>
        <dbReference type="Proteomes" id="UP000237246"/>
    </source>
</evidence>
<keyword evidence="12" id="KW-1015">Disulfide bond</keyword>
<evidence type="ECO:0000256" key="9">
    <source>
        <dbReference type="ARBA" id="ARBA00022989"/>
    </source>
</evidence>
<dbReference type="Gene3D" id="2.70.130.10">
    <property type="entry name" value="Mannose-6-phosphate receptor binding domain"/>
    <property type="match status" value="2"/>
</dbReference>
<dbReference type="InterPro" id="IPR003591">
    <property type="entry name" value="Leu-rich_rpt_typical-subtyp"/>
</dbReference>
<feature type="non-terminal residue" evidence="20">
    <location>
        <position position="1"/>
    </location>
</feature>
<dbReference type="SMART" id="SM00369">
    <property type="entry name" value="LRR_TYP"/>
    <property type="match status" value="8"/>
</dbReference>
<evidence type="ECO:0000256" key="11">
    <source>
        <dbReference type="ARBA" id="ARBA00023136"/>
    </source>
</evidence>
<feature type="domain" description="TIR" evidence="18">
    <location>
        <begin position="928"/>
        <end position="1069"/>
    </location>
</feature>
<proteinExistence type="inferred from homology"/>
<accession>A0A2P4T6B9</accession>
<dbReference type="GO" id="GO:0045087">
    <property type="term" value="P:innate immune response"/>
    <property type="evidence" value="ECO:0007669"/>
    <property type="project" value="UniProtKB-KW"/>
</dbReference>
<evidence type="ECO:0000256" key="4">
    <source>
        <dbReference type="ARBA" id="ARBA00022614"/>
    </source>
</evidence>
<evidence type="ECO:0000256" key="7">
    <source>
        <dbReference type="ARBA" id="ARBA00022737"/>
    </source>
</evidence>
<evidence type="ECO:0000256" key="2">
    <source>
        <dbReference type="ARBA" id="ARBA00009634"/>
    </source>
</evidence>
<dbReference type="GO" id="GO:0006954">
    <property type="term" value="P:inflammatory response"/>
    <property type="evidence" value="ECO:0007669"/>
    <property type="project" value="UniProtKB-KW"/>
</dbReference>
<dbReference type="InterPro" id="IPR000157">
    <property type="entry name" value="TIR_dom"/>
</dbReference>
<dbReference type="GO" id="GO:0043235">
    <property type="term" value="C:receptor complex"/>
    <property type="evidence" value="ECO:0007669"/>
    <property type="project" value="TreeGrafter"/>
</dbReference>
<evidence type="ECO:0000256" key="14">
    <source>
        <dbReference type="ARBA" id="ARBA00023180"/>
    </source>
</evidence>
<evidence type="ECO:0000256" key="15">
    <source>
        <dbReference type="ARBA" id="ARBA00023198"/>
    </source>
</evidence>
<dbReference type="SMART" id="SM00255">
    <property type="entry name" value="TIR"/>
    <property type="match status" value="1"/>
</dbReference>
<protein>
    <submittedName>
        <fullName evidence="20">Uncharacterized protein</fullName>
    </submittedName>
</protein>
<evidence type="ECO:0000256" key="12">
    <source>
        <dbReference type="ARBA" id="ARBA00023157"/>
    </source>
</evidence>
<evidence type="ECO:0000256" key="8">
    <source>
        <dbReference type="ARBA" id="ARBA00022859"/>
    </source>
</evidence>
<keyword evidence="4" id="KW-0433">Leucine-rich repeat</keyword>
<dbReference type="FunFam" id="3.80.10.10:FF:001430">
    <property type="entry name" value="Toll-like receptor 15"/>
    <property type="match status" value="1"/>
</dbReference>
<name>A0A2P4T6B9_BAMTH</name>
<feature type="transmembrane region" description="Helical" evidence="17">
    <location>
        <begin position="876"/>
        <end position="899"/>
    </location>
</feature>
<feature type="region of interest" description="Disordered" evidence="16">
    <location>
        <begin position="382"/>
        <end position="419"/>
    </location>
</feature>
<comment type="similarity">
    <text evidence="2">Belongs to the Toll-like receptor family.</text>
</comment>
<keyword evidence="13" id="KW-0675">Receptor</keyword>
<dbReference type="FunFam" id="2.70.130.10:FF:000001">
    <property type="entry name" value="Endoplasmic reticulum lectin 1"/>
    <property type="match status" value="1"/>
</dbReference>
<evidence type="ECO:0000256" key="10">
    <source>
        <dbReference type="ARBA" id="ARBA00023027"/>
    </source>
</evidence>
<dbReference type="InterPro" id="IPR044865">
    <property type="entry name" value="MRH_dom"/>
</dbReference>
<dbReference type="EMBL" id="PPHD01007333">
    <property type="protein sequence ID" value="POI31878.1"/>
    <property type="molecule type" value="Genomic_DNA"/>
</dbReference>
<dbReference type="PROSITE" id="PS51450">
    <property type="entry name" value="LRR"/>
    <property type="match status" value="4"/>
</dbReference>
<keyword evidence="3" id="KW-0399">Innate immunity</keyword>
<evidence type="ECO:0000256" key="17">
    <source>
        <dbReference type="SAM" id="Phobius"/>
    </source>
</evidence>
<dbReference type="Proteomes" id="UP000237246">
    <property type="component" value="Unassembled WGS sequence"/>
</dbReference>
<evidence type="ECO:0000256" key="13">
    <source>
        <dbReference type="ARBA" id="ARBA00023170"/>
    </source>
</evidence>
<keyword evidence="9 17" id="KW-1133">Transmembrane helix</keyword>
<dbReference type="PRINTS" id="PR01537">
    <property type="entry name" value="INTRLKN1R1F"/>
</dbReference>
<dbReference type="InterPro" id="IPR009011">
    <property type="entry name" value="Man6P_isomerase_rcpt-bd_dom_sf"/>
</dbReference>
<dbReference type="OrthoDB" id="1081807at2759"/>
<dbReference type="SUPFAM" id="SSF52058">
    <property type="entry name" value="L domain-like"/>
    <property type="match status" value="2"/>
</dbReference>
<dbReference type="GO" id="GO:0002224">
    <property type="term" value="P:toll-like receptor signaling pathway"/>
    <property type="evidence" value="ECO:0007669"/>
    <property type="project" value="TreeGrafter"/>
</dbReference>
<keyword evidence="15" id="KW-0395">Inflammatory response</keyword>
<feature type="domain" description="MRH" evidence="19">
    <location>
        <begin position="1"/>
        <end position="71"/>
    </location>
</feature>
<dbReference type="InterPro" id="IPR025875">
    <property type="entry name" value="Leu-rich_rpt_4"/>
</dbReference>
<keyword evidence="5 17" id="KW-0812">Transmembrane</keyword>
<dbReference type="PANTHER" id="PTHR24365:SF17">
    <property type="entry name" value="TOLL-LIKE RECEPTOR 2"/>
    <property type="match status" value="1"/>
</dbReference>
<dbReference type="SMART" id="SM00364">
    <property type="entry name" value="LRR_BAC"/>
    <property type="match status" value="7"/>
</dbReference>
<dbReference type="GO" id="GO:0042497">
    <property type="term" value="F:triacyl lipopeptide binding"/>
    <property type="evidence" value="ECO:0007669"/>
    <property type="project" value="TreeGrafter"/>
</dbReference>
<dbReference type="GO" id="GO:0038023">
    <property type="term" value="F:signaling receptor activity"/>
    <property type="evidence" value="ECO:0007669"/>
    <property type="project" value="TreeGrafter"/>
</dbReference>
<dbReference type="InterPro" id="IPR032675">
    <property type="entry name" value="LRR_dom_sf"/>
</dbReference>
<dbReference type="PROSITE" id="PS50104">
    <property type="entry name" value="TIR"/>
    <property type="match status" value="1"/>
</dbReference>
<dbReference type="Pfam" id="PF01582">
    <property type="entry name" value="TIR"/>
    <property type="match status" value="1"/>
</dbReference>
<dbReference type="SUPFAM" id="SSF50911">
    <property type="entry name" value="Mannose 6-phosphate receptor domain"/>
    <property type="match status" value="1"/>
</dbReference>
<keyword evidence="21" id="KW-1185">Reference proteome</keyword>
<keyword evidence="7" id="KW-0677">Repeat</keyword>
<dbReference type="SMART" id="SM00365">
    <property type="entry name" value="LRR_SD22"/>
    <property type="match status" value="5"/>
</dbReference>
<dbReference type="PANTHER" id="PTHR24365">
    <property type="entry name" value="TOLL-LIKE RECEPTOR"/>
    <property type="match status" value="1"/>
</dbReference>
<comment type="caution">
    <text evidence="20">The sequence shown here is derived from an EMBL/GenBank/DDBJ whole genome shotgun (WGS) entry which is preliminary data.</text>
</comment>
<keyword evidence="8" id="KW-0391">Immunity</keyword>
<dbReference type="SUPFAM" id="SSF52200">
    <property type="entry name" value="Toll/Interleukin receptor TIR domain"/>
    <property type="match status" value="1"/>
</dbReference>
<sequence>IPTKNIEGQMTPYYPVEMGNGTPCSLRQNLPRSSTVMYICHPEAKHEILSVAEVTTCEYEVVILTPLLCNHPKYRFRASPVNDIFCQSLPGSPLKPHNLEQLEKQQEMMKMPFRRAKEGVGWWKYEFCYGKYVHQYHEDKESGKTSVVVGTWNKEEHIEWSRKNAARTYYLKEDGTQTVRMVSHFYGNGDVCDLTDKPRQVTVKLKQKRSFQQQRDQLFHFQMMRILTGSLYFYFISFLFSKANVFLTQRTSPVSSFPFYNYSYLNLSSVSQTQAPKTARALNFSHNAIEKITKRDFEGFDVLEVLDLSHNHIKDIEPGAFENLLSLVSVDLSFNDKNLLASDLAPHLKLIPTSGASGPSQIYMYFQKSAEAALEPSAPAELLPHLEDPSNPGNVNPRFRQRRTEENKTSPPAATLRPDSCGTPINGLLDLSRTKLSNEELIAKLDADLCQAQLGAVLEFNISHSDLETDLLSLFILFLPMKDIQSVDASYNRITINNIDVEAICHFPFSNFSFLNISNNPINSLETMCVPTTITVIDLSFTNISTIPANFAKKLSKLERMYVQGNQLIYTVRPESPSATPRPPPGTVHISAISLVRNQAGTPIESLPERVKHLKVSNCSIVELPEWFANRMQELLFLDLSSNRISMLPDLPISLQHLDISNTDIKIIPPRFKSLSNLTVFNIQNNKLTEMHPEYFPSTLTTCDISKNKLKVLSLTKALENLESLNVSGNLITRLEPASQLPSLTNLDSSHNLISELPDHFGQSLLMLKHLNLSGNKISFLQRGSLPASLEELDISDNAITTIVQDTFGQLTSLSVLTVQGKHFFCNCDLYWFVNIYIRNPHLQINGKDDLRCSFPPDRRGSLVKSSNLTLLHCSLGIQMAITACTAILVVLVLTGLCWRFDGLWYVRMGWYWCMAKRKQYKKRPENKPFDAFISYSEHDADWTKEHLLKKLETDGFKICYHERDFKPGHPVLGNIFYCIENSHKVLFVLSPSFVNSCWCQYELYFAEHRVLDENQDSLIMIVLEDLPPNSVPKKFSKLRKLLKRKTYLKWSPEEHKQKIFWHQLAAVLKTTNEPLVRAQNGPSEDVIEME</sequence>
<keyword evidence="11 17" id="KW-0472">Membrane</keyword>